<keyword evidence="1 10" id="KW-0540">Nuclease</keyword>
<dbReference type="GO" id="GO:0009338">
    <property type="term" value="C:exodeoxyribonuclease V complex"/>
    <property type="evidence" value="ECO:0007669"/>
    <property type="project" value="InterPro"/>
</dbReference>
<dbReference type="Pfam" id="PF04257">
    <property type="entry name" value="Exonuc_V_gamma"/>
    <property type="match status" value="1"/>
</dbReference>
<dbReference type="Gene3D" id="1.10.10.160">
    <property type="match status" value="1"/>
</dbReference>
<evidence type="ECO:0000256" key="1">
    <source>
        <dbReference type="ARBA" id="ARBA00022722"/>
    </source>
</evidence>
<dbReference type="InterPro" id="IPR006697">
    <property type="entry name" value="RecC"/>
</dbReference>
<comment type="caution">
    <text evidence="11">The sequence shown here is derived from an EMBL/GenBank/DDBJ whole genome shotgun (WGS) entry which is preliminary data.</text>
</comment>
<keyword evidence="2 10" id="KW-0547">Nucleotide-binding</keyword>
<evidence type="ECO:0000256" key="7">
    <source>
        <dbReference type="ARBA" id="ARBA00022840"/>
    </source>
</evidence>
<name>A0A091B843_9GAMM</name>
<evidence type="ECO:0000256" key="5">
    <source>
        <dbReference type="ARBA" id="ARBA00022806"/>
    </source>
</evidence>
<evidence type="ECO:0000256" key="8">
    <source>
        <dbReference type="ARBA" id="ARBA00023125"/>
    </source>
</evidence>
<dbReference type="InterPro" id="IPR027417">
    <property type="entry name" value="P-loop_NTPase"/>
</dbReference>
<keyword evidence="4 10" id="KW-0378">Hydrolase</keyword>
<accession>A0A091B843</accession>
<evidence type="ECO:0000256" key="2">
    <source>
        <dbReference type="ARBA" id="ARBA00022741"/>
    </source>
</evidence>
<dbReference type="GO" id="GO:0005524">
    <property type="term" value="F:ATP binding"/>
    <property type="evidence" value="ECO:0007669"/>
    <property type="project" value="UniProtKB-UniRule"/>
</dbReference>
<keyword evidence="6 10" id="KW-0269">Exonuclease</keyword>
<dbReference type="SUPFAM" id="SSF52540">
    <property type="entry name" value="P-loop containing nucleoside triphosphate hydrolases"/>
    <property type="match status" value="2"/>
</dbReference>
<dbReference type="Proteomes" id="UP000029391">
    <property type="component" value="Unassembled WGS sequence"/>
</dbReference>
<comment type="function">
    <text evidence="10">A helicase/nuclease that prepares dsDNA breaks (DSB) for recombinational DNA repair. Binds to DSBs and unwinds DNA via a highly rapid and processive ATP-dependent bidirectional helicase activity. Unwinds dsDNA until it encounters a Chi (crossover hotspot instigator) sequence from the 3' direction. Cuts ssDNA a few nucleotides 3' to the Chi site. The properties and activities of the enzyme are changed at Chi. The Chi-altered holoenzyme produces a long 3'-ssDNA overhang and facilitates RecA-binding to the ssDNA for homologous DNA recombination and repair. Holoenzyme degrades any linearized DNA that is unable to undergo homologous recombination. In the holoenzyme this subunit recognizes the wild-type Chi sequence, and when added to isolated RecB increases its ATP-dependent helicase processivity.</text>
</comment>
<dbReference type="HAMAP" id="MF_01486">
    <property type="entry name" value="RecC"/>
    <property type="match status" value="1"/>
</dbReference>
<evidence type="ECO:0000256" key="9">
    <source>
        <dbReference type="ARBA" id="ARBA00023204"/>
    </source>
</evidence>
<evidence type="ECO:0000256" key="4">
    <source>
        <dbReference type="ARBA" id="ARBA00022801"/>
    </source>
</evidence>
<dbReference type="InterPro" id="IPR013986">
    <property type="entry name" value="DExx_box_DNA_helicase_dom_sf"/>
</dbReference>
<comment type="subunit">
    <text evidence="10">Heterotrimer of RecB, RecC and RecD. All subunits contribute to DNA-binding.</text>
</comment>
<dbReference type="GO" id="GO:0003677">
    <property type="term" value="F:DNA binding"/>
    <property type="evidence" value="ECO:0007669"/>
    <property type="project" value="UniProtKB-UniRule"/>
</dbReference>
<evidence type="ECO:0000256" key="10">
    <source>
        <dbReference type="HAMAP-Rule" id="MF_01486"/>
    </source>
</evidence>
<dbReference type="Gene3D" id="3.40.50.10930">
    <property type="match status" value="1"/>
</dbReference>
<evidence type="ECO:0000313" key="12">
    <source>
        <dbReference type="Proteomes" id="UP000029391"/>
    </source>
</evidence>
<dbReference type="InterPro" id="IPR011335">
    <property type="entry name" value="Restrct_endonuc-II-like"/>
</dbReference>
<dbReference type="EMBL" id="AWXU01000048">
    <property type="protein sequence ID" value="KFN48828.1"/>
    <property type="molecule type" value="Genomic_DNA"/>
</dbReference>
<dbReference type="STRING" id="1121013.GCA_000426365_02617"/>
<keyword evidence="8 10" id="KW-0238">DNA-binding</keyword>
<dbReference type="NCBIfam" id="TIGR01450">
    <property type="entry name" value="recC"/>
    <property type="match status" value="1"/>
</dbReference>
<dbReference type="GO" id="GO:0000724">
    <property type="term" value="P:double-strand break repair via homologous recombination"/>
    <property type="evidence" value="ECO:0007669"/>
    <property type="project" value="UniProtKB-UniRule"/>
</dbReference>
<evidence type="ECO:0000313" key="11">
    <source>
        <dbReference type="EMBL" id="KFN48828.1"/>
    </source>
</evidence>
<keyword evidence="5 10" id="KW-0347">Helicase</keyword>
<dbReference type="AlphaFoldDB" id="A0A091B843"/>
<protein>
    <recommendedName>
        <fullName evidence="10">RecBCD enzyme subunit RecC</fullName>
    </recommendedName>
    <alternativeName>
        <fullName evidence="10">Exonuclease V subunit RecC</fullName>
        <shortName evidence="10">ExoV subunit RecC</shortName>
    </alternativeName>
    <alternativeName>
        <fullName evidence="10">Helicase/nuclease RecBCD subunit RecC</fullName>
    </alternativeName>
</protein>
<dbReference type="PIRSF" id="PIRSF000980">
    <property type="entry name" value="RecC"/>
    <property type="match status" value="1"/>
</dbReference>
<keyword evidence="3 10" id="KW-0227">DNA damage</keyword>
<dbReference type="GO" id="GO:0008854">
    <property type="term" value="F:exodeoxyribonuclease V activity"/>
    <property type="evidence" value="ECO:0007669"/>
    <property type="project" value="InterPro"/>
</dbReference>
<dbReference type="PANTHER" id="PTHR30591:SF1">
    <property type="entry name" value="RECBCD ENZYME SUBUNIT RECC"/>
    <property type="match status" value="1"/>
</dbReference>
<comment type="miscellaneous">
    <text evidence="10">In the RecBCD complex, RecB has a slow 3'-5' helicase, an exonuclease activity and loads RecA onto ssDNA, RecD has a fast 5'-3' helicase activity, while RecC stimulates the ATPase and processivity of the RecB helicase and contributes to recognition of the Chi site.</text>
</comment>
<keyword evidence="9 10" id="KW-0234">DNA repair</keyword>
<comment type="similarity">
    <text evidence="10">Belongs to the RecC family.</text>
</comment>
<dbReference type="Gene3D" id="3.40.50.300">
    <property type="entry name" value="P-loop containing nucleotide triphosphate hydrolases"/>
    <property type="match status" value="2"/>
</dbReference>
<reference evidence="11 12" key="1">
    <citation type="submission" date="2013-09" db="EMBL/GenBank/DDBJ databases">
        <title>Genome sequencing of Arenimonas composti.</title>
        <authorList>
            <person name="Chen F."/>
            <person name="Wang G."/>
        </authorList>
    </citation>
    <scope>NUCLEOTIDE SEQUENCE [LARGE SCALE GENOMIC DNA]</scope>
    <source>
        <strain evidence="11 12">TR7-09</strain>
    </source>
</reference>
<keyword evidence="7 10" id="KW-0067">ATP-binding</keyword>
<sequence length="1140" mass="125775">MLRASRLEALLAPLDELLRSQAPASPLQPQTVVAAHPGMRQWLAGALARHRGREDIVANLDIVLPSTFLDGLAREVLGTEATSHQAWRRETLRWHLHALLAEPGDPVLEAALADDHDGLRRFQLADRLARIHGQYMAYRPDWLRAWAAGRSAFAEEGFHPGLWRRLYRRLRPHPHRGEQLEALRRKLEQGAPPALPDDPLHVFGLSHLAPAELEVFAALARWRPVVFHVPDPCREYWMGLRGERERLRQLAEAPYSEESEALLLEQDHPLLAAWGRLGQHFLLQLQELPIDLDLRNHHDQRDDAPKHLLDRLQESIRRLEPALAADDPRAPAERRADPSLRVHRCHTRLRELEVLRDALLQARVDDPTIEPADIVVMAPDIRAYVPLLPVVFGPAGDPAQPLPWHLADVAVADTSPLLAAFRRVLALPVSRATAPELVDLLAQPDVARRLGLDEDAIATLARRLGDARAAWALDPGFRAAFGVPAREEHTLAWAMDRLVSAFVHGDEDAVTVHALADGSEIASVPAVAAGGAPGLAALDHLLQQLAAMRADAAAALRAKDWAARLQERLDALIAPDPADDGSRTAMETLRGILHALAAEPEDAGENPPLSYAVVRRWIEEKLDALSARQRFLAGGMTVCGMVPQRAIPFRIVAVLGLDEGEFPRNDVDAGLDPIRRPGLRRLGDRDTRSDDRYLFLETVMSARDRLHLSWRGRDAKDDSLRNPAAPLVELMAALPPPPKPAAGGVTPPPDWRVDHPLQPFDARYYAEGGDPRLYTFAAGWSGVGKGGAAPEAAGAGAGAGADVAAPPAHDGDAPVHLQLDELRQRFRDPAKARLARDLRARLDGLEEEALAEDEPLEETLAPLDRAARGLLLAALRDPARRIDPSPPRHLVRGGVLPAGRLGERAWAGEVERAQILLAAIEERPETTSLFSPVLADEFADAPLRRDFGRYRIDGRPSGVHERDGIAWVFAAFPHVDREHDLGFGERLPLFLVWALLRLAPENAERRVRLCLLLKHSARARGERYPWQRAIAEWDEAWVHADADLRKLLSGALEQHVSTLLEHAVAPPPTWFPRTASAVVTGRDAEEAWQQERAYTPGYARLLGRGLGFAEGSGEEAALRLRARRLAEAILWPLTAEEEGA</sequence>
<proteinExistence type="inferred from homology"/>
<evidence type="ECO:0000256" key="3">
    <source>
        <dbReference type="ARBA" id="ARBA00022763"/>
    </source>
</evidence>
<dbReference type="SUPFAM" id="SSF52980">
    <property type="entry name" value="Restriction endonuclease-like"/>
    <property type="match status" value="1"/>
</dbReference>
<dbReference type="PANTHER" id="PTHR30591">
    <property type="entry name" value="RECBCD ENZYME SUBUNIT RECC"/>
    <property type="match status" value="1"/>
</dbReference>
<dbReference type="eggNOG" id="COG1330">
    <property type="taxonomic scope" value="Bacteria"/>
</dbReference>
<gene>
    <name evidence="10" type="primary">recC</name>
    <name evidence="11" type="ORF">P873_13530</name>
</gene>
<evidence type="ECO:0000256" key="6">
    <source>
        <dbReference type="ARBA" id="ARBA00022839"/>
    </source>
</evidence>
<dbReference type="GO" id="GO:0003678">
    <property type="term" value="F:DNA helicase activity"/>
    <property type="evidence" value="ECO:0007669"/>
    <property type="project" value="UniProtKB-UniRule"/>
</dbReference>
<keyword evidence="12" id="KW-1185">Reference proteome</keyword>
<organism evidence="11 12">
    <name type="scientific">Arenimonas composti TR7-09 = DSM 18010</name>
    <dbReference type="NCBI Taxonomy" id="1121013"/>
    <lineage>
        <taxon>Bacteria</taxon>
        <taxon>Pseudomonadati</taxon>
        <taxon>Pseudomonadota</taxon>
        <taxon>Gammaproteobacteria</taxon>
        <taxon>Lysobacterales</taxon>
        <taxon>Lysobacteraceae</taxon>
        <taxon>Arenimonas</taxon>
    </lineage>
</organism>